<evidence type="ECO:0000313" key="2">
    <source>
        <dbReference type="EMBL" id="GAC76630.1"/>
    </source>
</evidence>
<feature type="region of interest" description="Disordered" evidence="1">
    <location>
        <begin position="196"/>
        <end position="317"/>
    </location>
</feature>
<dbReference type="OrthoDB" id="2551866at2759"/>
<name>M9M6W7_PSEA3</name>
<feature type="compositionally biased region" description="Basic and acidic residues" evidence="1">
    <location>
        <begin position="549"/>
        <end position="565"/>
    </location>
</feature>
<feature type="region of interest" description="Disordered" evidence="1">
    <location>
        <begin position="519"/>
        <end position="565"/>
    </location>
</feature>
<proteinExistence type="predicted"/>
<sequence>MHFSILIDQTEYQTIRVCASLRLRSMQLPWSRWHDFFSELGGGSLHVMVAIQGPAERLSSPIARLGREEKKCPVSAFRLPAFGTSSPLHFCASVHHRLCSTTPADSRNILHLFDLVGCYGAEHNHHTSGSSTATRAWTQRQSACRTRPKYGTKPISSARGWRGLRAMRHAAQVCRGLAEAARSLERPYVPRHVPLPSSSYSAAAQSPALPSPPRPNTPDGKGDAKVQRAANTAQRLRRSHIRDAVSTGSGSNTYDSRAKTRQPRIAQPSSEHKFESPLQADCIRSSTQQRKESIRDSKTVDAEQKRHDHGSTSTRAEGGSILPAYLRAKLTRLQTVYPSLSQEQALLLWRTFERTRTFRSYRPQALISWYEDHVWTTERQTADAARNESAASLCMLLRYAYHRNDLRSLLRVEARAVRSAWLAKDRHRTTSAPGSTKQLGGDEADGVTLWPAHGEDPRRLAHNLKVALAARHGDWIKVEQLLDAHGAARNRGSHELDAVGWGSLLRFGLGGVGTVTEPIVTPRPVEEPAPSKSSARKKQPRKSAMPEVVEAKERVEEPKEDGDEKKLQAEARISLTKRLMPQLLRQMTAKQDAAGLAPGWLLDAVLTQLLEHGKSDAVLRIVRLALAETEPQQDPLVRGGFTGMLNLALAACVQDRKVSLAETLRIFNSITGASFGRDLAGRSTQAEGKAEIVPNEESLVLVLKKVRHPLFRASWSRKLLDEFVQRWPHVRLTGRSYRMVLDLCATAPPKPTSDSHAREGGERKVAVPGSTPDRARRVIVKATLLERTLLDILARFESNPSTFHRTTTNRFRFNHTLVNLRRIVKLKLATHPQPTQLNHIIHLIHRFQYITRKPSAPKPYPN</sequence>
<accession>M9M6W7</accession>
<reference evidence="3" key="1">
    <citation type="journal article" date="2013" name="Genome Announc.">
        <title>Genome sequence of the basidiomycetous yeast Pseudozyma antarctica T-34, a producer of the glycolipid biosurfactants mannosylerythritol lipids.</title>
        <authorList>
            <person name="Morita T."/>
            <person name="Koike H."/>
            <person name="Koyama Y."/>
            <person name="Hagiwara H."/>
            <person name="Ito E."/>
            <person name="Fukuoka T."/>
            <person name="Imura T."/>
            <person name="Machida M."/>
            <person name="Kitamoto D."/>
        </authorList>
    </citation>
    <scope>NUCLEOTIDE SEQUENCE [LARGE SCALE GENOMIC DNA]</scope>
    <source>
        <strain evidence="3">T-34</strain>
    </source>
</reference>
<dbReference type="AlphaFoldDB" id="M9M6W7"/>
<feature type="compositionally biased region" description="Polar residues" evidence="1">
    <location>
        <begin position="246"/>
        <end position="255"/>
    </location>
</feature>
<feature type="region of interest" description="Disordered" evidence="1">
    <location>
        <begin position="124"/>
        <end position="157"/>
    </location>
</feature>
<evidence type="ECO:0000256" key="1">
    <source>
        <dbReference type="SAM" id="MobiDB-lite"/>
    </source>
</evidence>
<feature type="region of interest" description="Disordered" evidence="1">
    <location>
        <begin position="748"/>
        <end position="770"/>
    </location>
</feature>
<evidence type="ECO:0000313" key="3">
    <source>
        <dbReference type="Proteomes" id="UP000011976"/>
    </source>
</evidence>
<protein>
    <submittedName>
        <fullName evidence="2">Uncharacterized protein</fullName>
    </submittedName>
</protein>
<gene>
    <name evidence="2" type="ORF">PANT_22c00125</name>
</gene>
<feature type="compositionally biased region" description="Low complexity" evidence="1">
    <location>
        <begin position="196"/>
        <end position="208"/>
    </location>
</feature>
<organism evidence="2 3">
    <name type="scientific">Pseudozyma antarctica (strain T-34)</name>
    <name type="common">Yeast</name>
    <name type="synonym">Candida antarctica</name>
    <dbReference type="NCBI Taxonomy" id="1151754"/>
    <lineage>
        <taxon>Eukaryota</taxon>
        <taxon>Fungi</taxon>
        <taxon>Dikarya</taxon>
        <taxon>Basidiomycota</taxon>
        <taxon>Ustilaginomycotina</taxon>
        <taxon>Ustilaginomycetes</taxon>
        <taxon>Ustilaginales</taxon>
        <taxon>Ustilaginaceae</taxon>
        <taxon>Moesziomyces</taxon>
    </lineage>
</organism>
<dbReference type="EMBL" id="DF196788">
    <property type="protein sequence ID" value="GAC76630.1"/>
    <property type="molecule type" value="Genomic_DNA"/>
</dbReference>
<feature type="compositionally biased region" description="Basic and acidic residues" evidence="1">
    <location>
        <begin position="289"/>
        <end position="310"/>
    </location>
</feature>
<feature type="compositionally biased region" description="Polar residues" evidence="1">
    <location>
        <begin position="127"/>
        <end position="144"/>
    </location>
</feature>
<dbReference type="Proteomes" id="UP000011976">
    <property type="component" value="Unassembled WGS sequence"/>
</dbReference>
<feature type="compositionally biased region" description="Basic and acidic residues" evidence="1">
    <location>
        <begin position="753"/>
        <end position="765"/>
    </location>
</feature>